<reference evidence="2" key="1">
    <citation type="journal article" date="2019" name="Int. J. Syst. Evol. Microbiol.">
        <title>The Global Catalogue of Microorganisms (GCM) 10K type strain sequencing project: providing services to taxonomists for standard genome sequencing and annotation.</title>
        <authorList>
            <consortium name="The Broad Institute Genomics Platform"/>
            <consortium name="The Broad Institute Genome Sequencing Center for Infectious Disease"/>
            <person name="Wu L."/>
            <person name="Ma J."/>
        </authorList>
    </citation>
    <scope>NUCLEOTIDE SEQUENCE [LARGE SCALE GENOMIC DNA]</scope>
    <source>
        <strain evidence="2">CCTCC AB 2017081</strain>
    </source>
</reference>
<name>A0ABV7Z5Y8_9DEIO</name>
<proteinExistence type="predicted"/>
<dbReference type="Pfam" id="PF15585">
    <property type="entry name" value="Imm7"/>
    <property type="match status" value="1"/>
</dbReference>
<evidence type="ECO:0000313" key="2">
    <source>
        <dbReference type="Proteomes" id="UP001595803"/>
    </source>
</evidence>
<keyword evidence="2" id="KW-1185">Reference proteome</keyword>
<gene>
    <name evidence="1" type="ORF">ACFOSB_04435</name>
</gene>
<protein>
    <submittedName>
        <fullName evidence="1">Imm7 family immunity protein</fullName>
    </submittedName>
</protein>
<accession>A0ABV7Z5Y8</accession>
<dbReference type="RefSeq" id="WP_380101408.1">
    <property type="nucleotide sequence ID" value="NZ_JBHRZG010000004.1"/>
</dbReference>
<dbReference type="EMBL" id="JBHRZG010000004">
    <property type="protein sequence ID" value="MFC3832095.1"/>
    <property type="molecule type" value="Genomic_DNA"/>
</dbReference>
<dbReference type="Proteomes" id="UP001595803">
    <property type="component" value="Unassembled WGS sequence"/>
</dbReference>
<dbReference type="InterPro" id="IPR028965">
    <property type="entry name" value="Imm7"/>
</dbReference>
<organism evidence="1 2">
    <name type="scientific">Deinococcus rufus</name>
    <dbReference type="NCBI Taxonomy" id="2136097"/>
    <lineage>
        <taxon>Bacteria</taxon>
        <taxon>Thermotogati</taxon>
        <taxon>Deinococcota</taxon>
        <taxon>Deinococci</taxon>
        <taxon>Deinococcales</taxon>
        <taxon>Deinococcaceae</taxon>
        <taxon>Deinococcus</taxon>
    </lineage>
</organism>
<sequence>MASASCICEAIKIIGCRTGRIYSTCCPGSVVRLRASFGLLYWRDDEGDVPAGENNFQVIVMTRGQLTTRLDPFLSPTIPGTEDAWDGHS</sequence>
<comment type="caution">
    <text evidence="1">The sequence shown here is derived from an EMBL/GenBank/DDBJ whole genome shotgun (WGS) entry which is preliminary data.</text>
</comment>
<evidence type="ECO:0000313" key="1">
    <source>
        <dbReference type="EMBL" id="MFC3832095.1"/>
    </source>
</evidence>